<dbReference type="Gene3D" id="3.30.9.10">
    <property type="entry name" value="D-Amino Acid Oxidase, subunit A, domain 2"/>
    <property type="match status" value="1"/>
</dbReference>
<dbReference type="GO" id="GO:0032981">
    <property type="term" value="P:mitochondrial respiratory chain complex I assembly"/>
    <property type="evidence" value="ECO:0007669"/>
    <property type="project" value="TreeGrafter"/>
</dbReference>
<evidence type="ECO:0000313" key="5">
    <source>
        <dbReference type="EMBL" id="KAH9528587.1"/>
    </source>
</evidence>
<accession>A0A922ID95</accession>
<dbReference type="InterPro" id="IPR036188">
    <property type="entry name" value="FAD/NAD-bd_sf"/>
</dbReference>
<dbReference type="AlphaFoldDB" id="A0A922ID95"/>
<feature type="domain" description="FAD dependent oxidoreductase" evidence="4">
    <location>
        <begin position="38"/>
        <end position="414"/>
    </location>
</feature>
<dbReference type="PANTHER" id="PTHR13847">
    <property type="entry name" value="SARCOSINE DEHYDROGENASE-RELATED"/>
    <property type="match status" value="1"/>
</dbReference>
<dbReference type="EMBL" id="ASGP02000001">
    <property type="protein sequence ID" value="KAH9528587.1"/>
    <property type="molecule type" value="Genomic_DNA"/>
</dbReference>
<reference evidence="5" key="1">
    <citation type="submission" date="2013-05" db="EMBL/GenBank/DDBJ databases">
        <authorList>
            <person name="Yim A.K.Y."/>
            <person name="Chan T.F."/>
            <person name="Ji K.M."/>
            <person name="Liu X.Y."/>
            <person name="Zhou J.W."/>
            <person name="Li R.Q."/>
            <person name="Yang K.Y."/>
            <person name="Li J."/>
            <person name="Li M."/>
            <person name="Law P.T.W."/>
            <person name="Wu Y.L."/>
            <person name="Cai Z.L."/>
            <person name="Qin H."/>
            <person name="Bao Y."/>
            <person name="Leung R.K.K."/>
            <person name="Ng P.K.S."/>
            <person name="Zou J."/>
            <person name="Zhong X.J."/>
            <person name="Ran P.X."/>
            <person name="Zhong N.S."/>
            <person name="Liu Z.G."/>
            <person name="Tsui S.K.W."/>
        </authorList>
    </citation>
    <scope>NUCLEOTIDE SEQUENCE</scope>
    <source>
        <strain evidence="5">Derf</strain>
        <tissue evidence="5">Whole organism</tissue>
    </source>
</reference>
<dbReference type="PANTHER" id="PTHR13847:SF287">
    <property type="entry name" value="FAD-DEPENDENT OXIDOREDUCTASE DOMAIN-CONTAINING PROTEIN 1"/>
    <property type="match status" value="1"/>
</dbReference>
<organism evidence="5 6">
    <name type="scientific">Dermatophagoides farinae</name>
    <name type="common">American house dust mite</name>
    <dbReference type="NCBI Taxonomy" id="6954"/>
    <lineage>
        <taxon>Eukaryota</taxon>
        <taxon>Metazoa</taxon>
        <taxon>Ecdysozoa</taxon>
        <taxon>Arthropoda</taxon>
        <taxon>Chelicerata</taxon>
        <taxon>Arachnida</taxon>
        <taxon>Acari</taxon>
        <taxon>Acariformes</taxon>
        <taxon>Sarcoptiformes</taxon>
        <taxon>Astigmata</taxon>
        <taxon>Psoroptidia</taxon>
        <taxon>Analgoidea</taxon>
        <taxon>Pyroglyphidae</taxon>
        <taxon>Dermatophagoidinae</taxon>
        <taxon>Dermatophagoides</taxon>
    </lineage>
</organism>
<name>A0A922ID95_DERFA</name>
<evidence type="ECO:0000256" key="1">
    <source>
        <dbReference type="ARBA" id="ARBA00023002"/>
    </source>
</evidence>
<comment type="caution">
    <text evidence="5">The sequence shown here is derived from an EMBL/GenBank/DDBJ whole genome shotgun (WGS) entry which is preliminary data.</text>
</comment>
<gene>
    <name evidence="5" type="primary">FOXRED1_1</name>
    <name evidence="5" type="ORF">DERF_002520</name>
</gene>
<keyword evidence="6" id="KW-1185">Reference proteome</keyword>
<dbReference type="GO" id="GO:0005739">
    <property type="term" value="C:mitochondrion"/>
    <property type="evidence" value="ECO:0007669"/>
    <property type="project" value="GOC"/>
</dbReference>
<dbReference type="GO" id="GO:0016491">
    <property type="term" value="F:oxidoreductase activity"/>
    <property type="evidence" value="ECO:0007669"/>
    <property type="project" value="UniProtKB-KW"/>
</dbReference>
<evidence type="ECO:0000256" key="3">
    <source>
        <dbReference type="ARBA" id="ARBA00046185"/>
    </source>
</evidence>
<dbReference type="InterPro" id="IPR006076">
    <property type="entry name" value="FAD-dep_OxRdtase"/>
</dbReference>
<protein>
    <recommendedName>
        <fullName evidence="2">FAD-dependent oxidoreductase domain-containing protein 1</fullName>
    </recommendedName>
</protein>
<reference evidence="5" key="2">
    <citation type="journal article" date="2022" name="Res Sq">
        <title>Comparative Genomics Reveals Insights into the Divergent Evolution of Astigmatic Mites and Household Pest Adaptations.</title>
        <authorList>
            <person name="Xiong Q."/>
            <person name="Wan A.T.-Y."/>
            <person name="Liu X.-Y."/>
            <person name="Fung C.S.-H."/>
            <person name="Xiao X."/>
            <person name="Malainual N."/>
            <person name="Hou J."/>
            <person name="Wang L."/>
            <person name="Wang M."/>
            <person name="Yang K."/>
            <person name="Cui Y."/>
            <person name="Leung E."/>
            <person name="Nong W."/>
            <person name="Shin S.-K."/>
            <person name="Au S."/>
            <person name="Jeong K.Y."/>
            <person name="Chew F.T."/>
            <person name="Hui J."/>
            <person name="Leung T.F."/>
            <person name="Tungtrongchitr A."/>
            <person name="Zhong N."/>
            <person name="Liu Z."/>
            <person name="Tsui S."/>
        </authorList>
    </citation>
    <scope>NUCLEOTIDE SEQUENCE</scope>
    <source>
        <strain evidence="5">Derf</strain>
        <tissue evidence="5">Whole organism</tissue>
    </source>
</reference>
<sequence>MSIQATRILRFRSIRLNRTITTTTATATLNDKSNNRTDIAIFGGGIIGSSIAYFIKDKAPINLGVTVIERDPYYTRASTTLSVGGIRQQFSLPENIQLSMFTARFLQNIRQYLSILDQPPSDVAYHQMGYLTLADNHQASILWENFQIQKQYGASIEWLTNEQLSKKFPMINTNGIEAAVFGTANEGWFDPYRLLVAMKSKAKFLGTKFVHANVIGFHHDNDGSKKKCQKVSIRQPDGNEMEIMFDIGVVCTGYDSKQIAKYIGYDDIQRRINFPIEPRKRYVFVVDCRNYDPDYKFPFLLDKTGVYCRQESQKGIFICGRSPPTLVEEPEIDNLDVDYSFFDEYVHPILAERMPCFEALKIKSAWAGFYDYNHLDQNPIVGMDPFYSNIYWATGFSGHGIQMGPAIGHAMMELILNGRFETINLERFGWDRILNNRPLKERNIY</sequence>
<proteinExistence type="predicted"/>
<dbReference type="Pfam" id="PF01266">
    <property type="entry name" value="DAO"/>
    <property type="match status" value="1"/>
</dbReference>
<evidence type="ECO:0000259" key="4">
    <source>
        <dbReference type="Pfam" id="PF01266"/>
    </source>
</evidence>
<comment type="function">
    <text evidence="3">Required for the assembly of the mitochondrial membrane respiratory chain NADH dehydrogenase (Complex I). Involved in mid-late stages of complex I assembly.</text>
</comment>
<evidence type="ECO:0000256" key="2">
    <source>
        <dbReference type="ARBA" id="ARBA00039785"/>
    </source>
</evidence>
<evidence type="ECO:0000313" key="6">
    <source>
        <dbReference type="Proteomes" id="UP000790347"/>
    </source>
</evidence>
<dbReference type="Proteomes" id="UP000790347">
    <property type="component" value="Unassembled WGS sequence"/>
</dbReference>
<dbReference type="Gene3D" id="3.50.50.60">
    <property type="entry name" value="FAD/NAD(P)-binding domain"/>
    <property type="match status" value="1"/>
</dbReference>
<dbReference type="SUPFAM" id="SSF51905">
    <property type="entry name" value="FAD/NAD(P)-binding domain"/>
    <property type="match status" value="1"/>
</dbReference>
<keyword evidence="1" id="KW-0560">Oxidoreductase</keyword>